<keyword evidence="4" id="KW-0812">Transmembrane</keyword>
<dbReference type="EMBL" id="JAIZAY010000002">
    <property type="protein sequence ID" value="KAJ8046606.1"/>
    <property type="molecule type" value="Genomic_DNA"/>
</dbReference>
<feature type="region of interest" description="Disordered" evidence="10">
    <location>
        <begin position="1"/>
        <end position="71"/>
    </location>
</feature>
<dbReference type="InterPro" id="IPR009729">
    <property type="entry name" value="Gal-3-0_sulfotransfrase"/>
</dbReference>
<keyword evidence="8" id="KW-0472">Membrane</keyword>
<evidence type="ECO:0000313" key="12">
    <source>
        <dbReference type="Proteomes" id="UP001152320"/>
    </source>
</evidence>
<evidence type="ECO:0000256" key="5">
    <source>
        <dbReference type="ARBA" id="ARBA00022968"/>
    </source>
</evidence>
<accession>A0A9Q1HIW2</accession>
<dbReference type="PANTHER" id="PTHR14647">
    <property type="entry name" value="GALACTOSE-3-O-SULFOTRANSFERASE"/>
    <property type="match status" value="1"/>
</dbReference>
<dbReference type="GO" id="GO:0009247">
    <property type="term" value="P:glycolipid biosynthetic process"/>
    <property type="evidence" value="ECO:0007669"/>
    <property type="project" value="InterPro"/>
</dbReference>
<dbReference type="Proteomes" id="UP001152320">
    <property type="component" value="Chromosome 2"/>
</dbReference>
<dbReference type="OrthoDB" id="514299at2759"/>
<dbReference type="GO" id="GO:0000139">
    <property type="term" value="C:Golgi membrane"/>
    <property type="evidence" value="ECO:0007669"/>
    <property type="project" value="UniProtKB-SubCell"/>
</dbReference>
<evidence type="ECO:0000256" key="9">
    <source>
        <dbReference type="ARBA" id="ARBA00023180"/>
    </source>
</evidence>
<evidence type="ECO:0000256" key="7">
    <source>
        <dbReference type="ARBA" id="ARBA00023034"/>
    </source>
</evidence>
<evidence type="ECO:0000256" key="8">
    <source>
        <dbReference type="ARBA" id="ARBA00023136"/>
    </source>
</evidence>
<comment type="similarity">
    <text evidence="2">Belongs to the galactose-3-O-sulfotransferase family.</text>
</comment>
<dbReference type="GO" id="GO:0001733">
    <property type="term" value="F:galactosylceramide sulfotransferase activity"/>
    <property type="evidence" value="ECO:0007669"/>
    <property type="project" value="InterPro"/>
</dbReference>
<name>A0A9Q1HIW2_HOLLE</name>
<gene>
    <name evidence="11" type="ORF">HOLleu_05338</name>
</gene>
<keyword evidence="3" id="KW-0808">Transferase</keyword>
<feature type="compositionally biased region" description="Basic and acidic residues" evidence="10">
    <location>
        <begin position="7"/>
        <end position="25"/>
    </location>
</feature>
<evidence type="ECO:0000256" key="2">
    <source>
        <dbReference type="ARBA" id="ARBA00008124"/>
    </source>
</evidence>
<evidence type="ECO:0000313" key="11">
    <source>
        <dbReference type="EMBL" id="KAJ8046606.1"/>
    </source>
</evidence>
<keyword evidence="6" id="KW-1133">Transmembrane helix</keyword>
<dbReference type="AlphaFoldDB" id="A0A9Q1HIW2"/>
<keyword evidence="9" id="KW-0325">Glycoprotein</keyword>
<dbReference type="Pfam" id="PF06990">
    <property type="entry name" value="Gal-3-0_sulfotr"/>
    <property type="match status" value="1"/>
</dbReference>
<dbReference type="SUPFAM" id="SSF52540">
    <property type="entry name" value="P-loop containing nucleoside triphosphate hydrolases"/>
    <property type="match status" value="1"/>
</dbReference>
<keyword evidence="5" id="KW-0735">Signal-anchor</keyword>
<sequence length="506" mass="59599">MPQKASTESKKDTKELLRTKNDGMNDGKFQPLQVRTLDHSYVLPRQPPSKHSTKPSSLSSHADREDKRMLPAASEYSSVKGHLEMKPVFQKWRKFTGRKTNTTSDQRKNRRLLNSSRGYLSKKKNMTLKEATLKPTIALLHPVESRNANFFLGRSINVSNHRSPLNTGLRKSEGGVEIRSKRAEPCHPVHRIVFLKTHKAASTTTASIFERYGYYRNLTFAVGKNHVLSFSAKFSRKHILHFPGMRGKSYDMLVNHARFNRKEMDLAVENAIFITIVRKPEDQLDSAFGYFEMYRGMKLLFKRNPLEAFMEDPLMYYQNYSYAMRLISRNGQLFDLGFEHEFDENETQIKTYIRKLDKDFDLVLITEYYDESLILLKKLMCWSFEDILYISNGIRSSSHRFQKSQELVKKIRQWNYGDLLLYEHFNKTLWRKIVEYGPTFQNDLTYFRKLRHAVLQECVDLTKVNDFDRREEKFVLKNKSDKCACLLRDDVAYTHLIKKSMFERYT</sequence>
<evidence type="ECO:0000256" key="1">
    <source>
        <dbReference type="ARBA" id="ARBA00004323"/>
    </source>
</evidence>
<protein>
    <submittedName>
        <fullName evidence="11">Galactosylceramide sulfotransferase</fullName>
    </submittedName>
</protein>
<dbReference type="InterPro" id="IPR027417">
    <property type="entry name" value="P-loop_NTPase"/>
</dbReference>
<evidence type="ECO:0000256" key="10">
    <source>
        <dbReference type="SAM" id="MobiDB-lite"/>
    </source>
</evidence>
<organism evidence="11 12">
    <name type="scientific">Holothuria leucospilota</name>
    <name type="common">Black long sea cucumber</name>
    <name type="synonym">Mertensiothuria leucospilota</name>
    <dbReference type="NCBI Taxonomy" id="206669"/>
    <lineage>
        <taxon>Eukaryota</taxon>
        <taxon>Metazoa</taxon>
        <taxon>Echinodermata</taxon>
        <taxon>Eleutherozoa</taxon>
        <taxon>Echinozoa</taxon>
        <taxon>Holothuroidea</taxon>
        <taxon>Aspidochirotacea</taxon>
        <taxon>Aspidochirotida</taxon>
        <taxon>Holothuriidae</taxon>
        <taxon>Holothuria</taxon>
    </lineage>
</organism>
<reference evidence="11" key="1">
    <citation type="submission" date="2021-10" db="EMBL/GenBank/DDBJ databases">
        <title>Tropical sea cucumber genome reveals ecological adaptation and Cuvierian tubules defense mechanism.</title>
        <authorList>
            <person name="Chen T."/>
        </authorList>
    </citation>
    <scope>NUCLEOTIDE SEQUENCE</scope>
    <source>
        <strain evidence="11">Nanhai2018</strain>
        <tissue evidence="11">Muscle</tissue>
    </source>
</reference>
<evidence type="ECO:0000256" key="4">
    <source>
        <dbReference type="ARBA" id="ARBA00022692"/>
    </source>
</evidence>
<proteinExistence type="inferred from homology"/>
<dbReference type="PANTHER" id="PTHR14647:SF87">
    <property type="entry name" value="PUTATIVE-RELATED"/>
    <property type="match status" value="1"/>
</dbReference>
<comment type="subcellular location">
    <subcellularLocation>
        <location evidence="1">Golgi apparatus membrane</location>
        <topology evidence="1">Single-pass type II membrane protein</topology>
    </subcellularLocation>
</comment>
<dbReference type="Gene3D" id="3.40.50.300">
    <property type="entry name" value="P-loop containing nucleotide triphosphate hydrolases"/>
    <property type="match status" value="1"/>
</dbReference>
<evidence type="ECO:0000256" key="3">
    <source>
        <dbReference type="ARBA" id="ARBA00022679"/>
    </source>
</evidence>
<keyword evidence="12" id="KW-1185">Reference proteome</keyword>
<keyword evidence="7" id="KW-0333">Golgi apparatus</keyword>
<evidence type="ECO:0000256" key="6">
    <source>
        <dbReference type="ARBA" id="ARBA00022989"/>
    </source>
</evidence>
<comment type="caution">
    <text evidence="11">The sequence shown here is derived from an EMBL/GenBank/DDBJ whole genome shotgun (WGS) entry which is preliminary data.</text>
</comment>